<dbReference type="InterPro" id="IPR007838">
    <property type="entry name" value="Cell_div_ZapA-like"/>
</dbReference>
<name>A0ABY5BV92_9LACO</name>
<keyword evidence="2" id="KW-1185">Reference proteome</keyword>
<reference evidence="1" key="1">
    <citation type="submission" date="2022-05" db="EMBL/GenBank/DDBJ databases">
        <authorList>
            <person name="Oliphant S.A."/>
            <person name="Watson-Haigh N.S."/>
            <person name="Sumby K.M."/>
            <person name="Gardner J.M."/>
            <person name="Jiranek V."/>
        </authorList>
    </citation>
    <scope>NUCLEOTIDE SEQUENCE</scope>
    <source>
        <strain evidence="1">KI11_C11</strain>
    </source>
</reference>
<dbReference type="EMBL" id="CP097118">
    <property type="protein sequence ID" value="USS87664.1"/>
    <property type="molecule type" value="Genomic_DNA"/>
</dbReference>
<sequence>MNNKRRFKTRIGKKEYTLIGAASDQHMRAVAKILNDDLTKLKSQSQNLSEEDAAILLAFNAISEQLDKQLELDQLKAQLEHDNSDQTDTTR</sequence>
<keyword evidence="1" id="KW-0132">Cell division</keyword>
<dbReference type="Proteomes" id="UP001057025">
    <property type="component" value="Chromosome"/>
</dbReference>
<organism evidence="1 2">
    <name type="scientific">Fructilactobacillus hinvesii</name>
    <dbReference type="NCBI Taxonomy" id="2940300"/>
    <lineage>
        <taxon>Bacteria</taxon>
        <taxon>Bacillati</taxon>
        <taxon>Bacillota</taxon>
        <taxon>Bacilli</taxon>
        <taxon>Lactobacillales</taxon>
        <taxon>Lactobacillaceae</taxon>
        <taxon>Fructilactobacillus</taxon>
    </lineage>
</organism>
<dbReference type="SUPFAM" id="SSF102829">
    <property type="entry name" value="Cell division protein ZapA-like"/>
    <property type="match status" value="1"/>
</dbReference>
<dbReference type="GO" id="GO:0051301">
    <property type="term" value="P:cell division"/>
    <property type="evidence" value="ECO:0007669"/>
    <property type="project" value="UniProtKB-KW"/>
</dbReference>
<proteinExistence type="predicted"/>
<evidence type="ECO:0000313" key="2">
    <source>
        <dbReference type="Proteomes" id="UP001057025"/>
    </source>
</evidence>
<protein>
    <submittedName>
        <fullName evidence="1">Cell division protein ZapA</fullName>
    </submittedName>
</protein>
<dbReference type="Gene3D" id="6.10.250.790">
    <property type="match status" value="1"/>
</dbReference>
<dbReference type="Pfam" id="PF05164">
    <property type="entry name" value="ZapA"/>
    <property type="match status" value="1"/>
</dbReference>
<dbReference type="InterPro" id="IPR053712">
    <property type="entry name" value="Bac_CellDiv_Activator"/>
</dbReference>
<dbReference type="RefSeq" id="WP_252796955.1">
    <property type="nucleotide sequence ID" value="NZ_CP097118.1"/>
</dbReference>
<accession>A0ABY5BV92</accession>
<keyword evidence="1" id="KW-0131">Cell cycle</keyword>
<dbReference type="InterPro" id="IPR036192">
    <property type="entry name" value="Cell_div_ZapA-like_sf"/>
</dbReference>
<gene>
    <name evidence="1" type="ORF">M3M39_06020</name>
</gene>
<evidence type="ECO:0000313" key="1">
    <source>
        <dbReference type="EMBL" id="USS87664.1"/>
    </source>
</evidence>